<evidence type="ECO:0000313" key="5">
    <source>
        <dbReference type="Proteomes" id="UP001335183"/>
    </source>
</evidence>
<keyword evidence="3" id="KW-0732">Signal</keyword>
<feature type="region of interest" description="Disordered" evidence="1">
    <location>
        <begin position="84"/>
        <end position="165"/>
    </location>
</feature>
<feature type="signal peptide" evidence="3">
    <location>
        <begin position="1"/>
        <end position="29"/>
    </location>
</feature>
<feature type="chain" id="PRO_5045191678" evidence="3">
    <location>
        <begin position="30"/>
        <end position="208"/>
    </location>
</feature>
<evidence type="ECO:0000256" key="1">
    <source>
        <dbReference type="SAM" id="MobiDB-lite"/>
    </source>
</evidence>
<dbReference type="EMBL" id="CP144918">
    <property type="protein sequence ID" value="WWA46798.1"/>
    <property type="molecule type" value="Genomic_DNA"/>
</dbReference>
<dbReference type="RefSeq" id="WP_338445694.1">
    <property type="nucleotide sequence ID" value="NZ_CP144918.1"/>
</dbReference>
<dbReference type="Proteomes" id="UP001335183">
    <property type="component" value="Chromosome"/>
</dbReference>
<evidence type="ECO:0000256" key="2">
    <source>
        <dbReference type="SAM" id="Phobius"/>
    </source>
</evidence>
<evidence type="ECO:0000256" key="3">
    <source>
        <dbReference type="SAM" id="SignalP"/>
    </source>
</evidence>
<reference evidence="4 5" key="1">
    <citation type="submission" date="2024-02" db="EMBL/GenBank/DDBJ databases">
        <title>The whole genome sequence of five bacterial samples isolated from Abu Dhabi Sabkha-shore region.</title>
        <authorList>
            <person name="Sudalaimuthuasari N."/>
            <person name="Sarfraz B."/>
            <person name="Tuyisabe J.D."/>
            <person name="Mugisha Ntwali L.D.M."/>
            <person name="Ali A.I.A.A."/>
            <person name="Almansoori S.Z.A."/>
            <person name="Alajami H.S.A."/>
            <person name="Almeqbaali A.A.S."/>
            <person name="Kundu B."/>
            <person name="Saeed E.E."/>
            <person name="Sukumarinath V."/>
            <person name="Mishra A.K."/>
            <person name="Hazzouri K.M."/>
            <person name="Almaskari R."/>
            <person name="Sharma A.K."/>
            <person name="Amiri K.M.A."/>
        </authorList>
    </citation>
    <scope>NUCLEOTIDE SEQUENCE [LARGE SCALE GENOMIC DNA]</scope>
    <source>
        <strain evidence="5">kcgeb_sd</strain>
    </source>
</reference>
<keyword evidence="2" id="KW-1133">Transmembrane helix</keyword>
<name>A0ABZ2D179_9SPHN</name>
<sequence length="208" mass="21525">MTANDHHRRYARFAIAAIFAFAAAPQAWAQKAQATGASSAERGIILRLPVDPMVEPDPPESETAPLPLDTSQRASNPVVIQLPPAETTPHEQPSAIAPSAETPDPASHPSGPSFAPEGQRAERFGRAGTSGPAGAATPDAERSAPPSSERAAPALSPDASAVASHDSAPGAQWLGFIALALAGLIPIALALVAFVWVRRRTRSARSKS</sequence>
<keyword evidence="2" id="KW-0472">Membrane</keyword>
<feature type="transmembrane region" description="Helical" evidence="2">
    <location>
        <begin position="173"/>
        <end position="197"/>
    </location>
</feature>
<evidence type="ECO:0000313" key="4">
    <source>
        <dbReference type="EMBL" id="WWA46798.1"/>
    </source>
</evidence>
<keyword evidence="2" id="KW-0812">Transmembrane</keyword>
<feature type="compositionally biased region" description="Low complexity" evidence="1">
    <location>
        <begin position="126"/>
        <end position="157"/>
    </location>
</feature>
<accession>A0ABZ2D179</accession>
<keyword evidence="5" id="KW-1185">Reference proteome</keyword>
<feature type="region of interest" description="Disordered" evidence="1">
    <location>
        <begin position="51"/>
        <end position="72"/>
    </location>
</feature>
<gene>
    <name evidence="4" type="ORF">V5F89_11030</name>
</gene>
<organism evidence="4 5">
    <name type="scientific">Pelagerythrobacter marensis</name>
    <dbReference type="NCBI Taxonomy" id="543877"/>
    <lineage>
        <taxon>Bacteria</taxon>
        <taxon>Pseudomonadati</taxon>
        <taxon>Pseudomonadota</taxon>
        <taxon>Alphaproteobacteria</taxon>
        <taxon>Sphingomonadales</taxon>
        <taxon>Erythrobacteraceae</taxon>
        <taxon>Pelagerythrobacter</taxon>
    </lineage>
</organism>
<proteinExistence type="predicted"/>
<protein>
    <submittedName>
        <fullName evidence="4">Uncharacterized protein</fullName>
    </submittedName>
</protein>